<feature type="compositionally biased region" description="Basic and acidic residues" evidence="1">
    <location>
        <begin position="604"/>
        <end position="622"/>
    </location>
</feature>
<feature type="compositionally biased region" description="Polar residues" evidence="1">
    <location>
        <begin position="305"/>
        <end position="314"/>
    </location>
</feature>
<feature type="compositionally biased region" description="Low complexity" evidence="1">
    <location>
        <begin position="227"/>
        <end position="259"/>
    </location>
</feature>
<feature type="region of interest" description="Disordered" evidence="1">
    <location>
        <begin position="227"/>
        <end position="339"/>
    </location>
</feature>
<organism evidence="2 3">
    <name type="scientific">Prorocentrum cordatum</name>
    <dbReference type="NCBI Taxonomy" id="2364126"/>
    <lineage>
        <taxon>Eukaryota</taxon>
        <taxon>Sar</taxon>
        <taxon>Alveolata</taxon>
        <taxon>Dinophyceae</taxon>
        <taxon>Prorocentrales</taxon>
        <taxon>Prorocentraceae</taxon>
        <taxon>Prorocentrum</taxon>
    </lineage>
</organism>
<name>A0ABN9YII7_9DINO</name>
<feature type="region of interest" description="Disordered" evidence="1">
    <location>
        <begin position="590"/>
        <end position="693"/>
    </location>
</feature>
<proteinExistence type="predicted"/>
<protein>
    <submittedName>
        <fullName evidence="2">Uncharacterized protein</fullName>
    </submittedName>
</protein>
<dbReference type="EMBL" id="CAUYUJ010022441">
    <property type="protein sequence ID" value="CAK0910668.1"/>
    <property type="molecule type" value="Genomic_DNA"/>
</dbReference>
<keyword evidence="3" id="KW-1185">Reference proteome</keyword>
<feature type="region of interest" description="Disordered" evidence="1">
    <location>
        <begin position="142"/>
        <end position="211"/>
    </location>
</feature>
<reference evidence="2" key="1">
    <citation type="submission" date="2023-10" db="EMBL/GenBank/DDBJ databases">
        <authorList>
            <person name="Chen Y."/>
            <person name="Shah S."/>
            <person name="Dougan E. K."/>
            <person name="Thang M."/>
            <person name="Chan C."/>
        </authorList>
    </citation>
    <scope>NUCLEOTIDE SEQUENCE [LARGE SCALE GENOMIC DNA]</scope>
</reference>
<feature type="compositionally biased region" description="Polar residues" evidence="1">
    <location>
        <begin position="681"/>
        <end position="693"/>
    </location>
</feature>
<feature type="compositionally biased region" description="Polar residues" evidence="1">
    <location>
        <begin position="328"/>
        <end position="339"/>
    </location>
</feature>
<comment type="caution">
    <text evidence="2">The sequence shown here is derived from an EMBL/GenBank/DDBJ whole genome shotgun (WGS) entry which is preliminary data.</text>
</comment>
<evidence type="ECO:0000313" key="2">
    <source>
        <dbReference type="EMBL" id="CAK0910668.1"/>
    </source>
</evidence>
<accession>A0ABN9YII7</accession>
<feature type="compositionally biased region" description="Low complexity" evidence="1">
    <location>
        <begin position="635"/>
        <end position="657"/>
    </location>
</feature>
<evidence type="ECO:0000256" key="1">
    <source>
        <dbReference type="SAM" id="MobiDB-lite"/>
    </source>
</evidence>
<gene>
    <name evidence="2" type="ORF">PCOR1329_LOCUS84788</name>
</gene>
<evidence type="ECO:0000313" key="3">
    <source>
        <dbReference type="Proteomes" id="UP001189429"/>
    </source>
</evidence>
<feature type="compositionally biased region" description="Low complexity" evidence="1">
    <location>
        <begin position="142"/>
        <end position="175"/>
    </location>
</feature>
<dbReference type="Proteomes" id="UP001189429">
    <property type="component" value="Unassembled WGS sequence"/>
</dbReference>
<sequence length="1067" mass="113563">MEAARWHEQLEFRGQASQLVVSDALFLGGATLESPSVPTEPGCFVWLPSGCPGVIDIDREETILFAASVNTSAWLHDAGGEKQSGAPIQKHQKASRKACEARAQHFKMVCAVDDAEMLFVEEGALHADQPAAMASIELPGDEAAAPPEQAPDMADAAQPAGGTAQPAAVTTAPTGDADQSTAAPMAPAGSADRPEAATAGPGGGSEQLAASATGAPAAAAAAAPAGAAGQPAAGSDTGEVPAAVAEAAQEAEAKAPAVKGSARPRPRNELIPKPLQPWAAADNADDPRDDDLGVGAGKSDDGLSAGSQKSTHASSEPLLAPGPPDPATEQSAKLSPMASQVLPSWAPSLPKASGCYVWTPQGCPRQPTFHADVWKQDKYGELHNHAASSKAACFARAQMFNDWCGTTSVVMVLVLAPAVPVATRPDAAYEGIAQSDAPDLPTEAGCYVWTPSGCSRHASFHARYHWKRDLEGEARSSAAWDPAACQARKATFDAWCGVQDAVMRLVRPEARRQPEQPAQPGCYVWQPSGCPSRGVRSSFRWKHDRWAEQNAGARYDAVICSKRKATFDNFCGTSDAEMAFVAEDWANRYSATPEDDGRGHRREHGGQGERLRPRPSAPREEASDLLAPPAGGVRAPLPAHAGALPADAEAAPPAQGPTEPGCFAWVPGGCHGHGERGPPRLQQQSGHEQQVWQRDSWGEANKGARFSKSACMARKASFDHFCGVAAAVMAWVAPVRPHEPSEPGCYVWHPSGCPRKPGVRVATEWVHDVSGERSMDAGSSQHACARRKPQYDAFCGTSDTEMLFVGTSANCVKFDLTRIDRYEEEIESPSYPNVVTVYRKEIVEGSVISSDAGELAAIGLPAFADWKATDADGNTKFFEWYTDAQAEAKKVKLKPEGAEAVSTLVRAPIGLSEDALRLHLRSLGVDVTAFGQGTTKTLKEFSAELIRGESTLMQDQDGNIIRVVDVVVMMIVRAATGEVLVQTEQISPDGTTKVLDRLPGAKRRPDENQFLSARRILRRQLEIDENQVQLDQEVVNVEEEHASPNFPGLKTVYRKRIIKATWVGKGS</sequence>